<evidence type="ECO:0000256" key="1">
    <source>
        <dbReference type="ARBA" id="ARBA00006484"/>
    </source>
</evidence>
<keyword evidence="2" id="KW-0560">Oxidoreductase</keyword>
<evidence type="ECO:0008006" key="5">
    <source>
        <dbReference type="Google" id="ProtNLM"/>
    </source>
</evidence>
<dbReference type="Proteomes" id="UP000032076">
    <property type="component" value="Unassembled WGS sequence"/>
</dbReference>
<dbReference type="AlphaFoldDB" id="A0ABD4AB38"/>
<dbReference type="Gene3D" id="3.40.50.720">
    <property type="entry name" value="NAD(P)-binding Rossmann-like Domain"/>
    <property type="match status" value="1"/>
</dbReference>
<dbReference type="PANTHER" id="PTHR48107:SF16">
    <property type="entry name" value="NADPH-DEPENDENT ALDEHYDE REDUCTASE 1, CHLOROPLASTIC"/>
    <property type="match status" value="1"/>
</dbReference>
<dbReference type="PANTHER" id="PTHR48107">
    <property type="entry name" value="NADPH-DEPENDENT ALDEHYDE REDUCTASE-LIKE PROTEIN, CHLOROPLASTIC-RELATED"/>
    <property type="match status" value="1"/>
</dbReference>
<evidence type="ECO:0000313" key="3">
    <source>
        <dbReference type="EMBL" id="KIO74181.1"/>
    </source>
</evidence>
<evidence type="ECO:0000256" key="2">
    <source>
        <dbReference type="ARBA" id="ARBA00023002"/>
    </source>
</evidence>
<comment type="caution">
    <text evidence="3">The sequence shown here is derived from an EMBL/GenBank/DDBJ whole genome shotgun (WGS) entry which is preliminary data.</text>
</comment>
<comment type="similarity">
    <text evidence="1">Belongs to the short-chain dehydrogenases/reductases (SDR) family.</text>
</comment>
<reference evidence="3 4" key="1">
    <citation type="submission" date="2015-01" db="EMBL/GenBank/DDBJ databases">
        <title>Draft Genome Sequences of Four Bacillus thermoamylovorans Strains, Isolated From Food Products.</title>
        <authorList>
            <person name="Krawcyk A.O."/>
            <person name="Berendsen E.M."/>
            <person name="Eijlander R.T."/>
            <person name="de Jong A."/>
            <person name="Wells-Bennik M."/>
            <person name="Kuipers O.P."/>
        </authorList>
    </citation>
    <scope>NUCLEOTIDE SEQUENCE [LARGE SCALE GENOMIC DNA]</scope>
    <source>
        <strain evidence="3 4">B4167</strain>
    </source>
</reference>
<dbReference type="SUPFAM" id="SSF51735">
    <property type="entry name" value="NAD(P)-binding Rossmann-fold domains"/>
    <property type="match status" value="1"/>
</dbReference>
<proteinExistence type="inferred from homology"/>
<gene>
    <name evidence="3" type="ORF">B4167_0459</name>
</gene>
<protein>
    <recommendedName>
        <fullName evidence="5">3-oxoacyl-[acyl-carrier-protein] reductase</fullName>
    </recommendedName>
</protein>
<name>A0ABD4AB38_9BACI</name>
<sequence length="40" mass="4223">MQRAGQPAELAPAYVFLASEDSSYMTGQVLHINGGEIVNG</sequence>
<dbReference type="GO" id="GO:0016614">
    <property type="term" value="F:oxidoreductase activity, acting on CH-OH group of donors"/>
    <property type="evidence" value="ECO:0007669"/>
    <property type="project" value="UniProtKB-ARBA"/>
</dbReference>
<dbReference type="EMBL" id="JXLU01000010">
    <property type="protein sequence ID" value="KIO74181.1"/>
    <property type="molecule type" value="Genomic_DNA"/>
</dbReference>
<evidence type="ECO:0000313" key="4">
    <source>
        <dbReference type="Proteomes" id="UP000032076"/>
    </source>
</evidence>
<dbReference type="Pfam" id="PF13561">
    <property type="entry name" value="adh_short_C2"/>
    <property type="match status" value="1"/>
</dbReference>
<organism evidence="3 4">
    <name type="scientific">Caldibacillus thermoamylovorans</name>
    <dbReference type="NCBI Taxonomy" id="35841"/>
    <lineage>
        <taxon>Bacteria</taxon>
        <taxon>Bacillati</taxon>
        <taxon>Bacillota</taxon>
        <taxon>Bacilli</taxon>
        <taxon>Bacillales</taxon>
        <taxon>Bacillaceae</taxon>
        <taxon>Caldibacillus</taxon>
    </lineage>
</organism>
<accession>A0ABD4AB38</accession>
<dbReference type="InterPro" id="IPR002347">
    <property type="entry name" value="SDR_fam"/>
</dbReference>
<dbReference type="InterPro" id="IPR036291">
    <property type="entry name" value="NAD(P)-bd_dom_sf"/>
</dbReference>